<feature type="domain" description="Methyltransferase type 11" evidence="1">
    <location>
        <begin position="48"/>
        <end position="143"/>
    </location>
</feature>
<protein>
    <submittedName>
        <fullName evidence="2">Methyltransferase domain-containing protein</fullName>
    </submittedName>
</protein>
<evidence type="ECO:0000313" key="3">
    <source>
        <dbReference type="Proteomes" id="UP001430455"/>
    </source>
</evidence>
<accession>A0AAW4PKV9</accession>
<dbReference type="EMBL" id="RKLT01000059">
    <property type="protein sequence ID" value="MBX0298342.1"/>
    <property type="molecule type" value="Genomic_DNA"/>
</dbReference>
<dbReference type="Gene3D" id="3.40.50.150">
    <property type="entry name" value="Vaccinia Virus protein VP39"/>
    <property type="match status" value="1"/>
</dbReference>
<evidence type="ECO:0000259" key="1">
    <source>
        <dbReference type="Pfam" id="PF08241"/>
    </source>
</evidence>
<dbReference type="PANTHER" id="PTHR43591:SF24">
    <property type="entry name" value="2-METHOXY-6-POLYPRENYL-1,4-BENZOQUINOL METHYLASE, MITOCHONDRIAL"/>
    <property type="match status" value="1"/>
</dbReference>
<dbReference type="Proteomes" id="UP001430455">
    <property type="component" value="Unassembled WGS sequence"/>
</dbReference>
<gene>
    <name evidence="2" type="ORF">EGH23_26155</name>
</gene>
<reference evidence="2 3" key="1">
    <citation type="submission" date="2021-06" db="EMBL/GenBank/DDBJ databases">
        <title>Halomicroarcula sp. a new haloarchaeum isolated from saline soil.</title>
        <authorList>
            <person name="Duran-Viseras A."/>
            <person name="Sanchez-Porro C."/>
            <person name="Ventosa A."/>
        </authorList>
    </citation>
    <scope>NUCLEOTIDE SEQUENCE [LARGE SCALE GENOMIC DNA]</scope>
    <source>
        <strain evidence="2 3">F27</strain>
    </source>
</reference>
<dbReference type="RefSeq" id="WP_220582915.1">
    <property type="nucleotide sequence ID" value="NZ_RKLT01000059.1"/>
</dbReference>
<organism evidence="2 3">
    <name type="scientific">Haloarcula nitratireducens</name>
    <dbReference type="NCBI Taxonomy" id="2487749"/>
    <lineage>
        <taxon>Archaea</taxon>
        <taxon>Methanobacteriati</taxon>
        <taxon>Methanobacteriota</taxon>
        <taxon>Stenosarchaea group</taxon>
        <taxon>Halobacteria</taxon>
        <taxon>Halobacteriales</taxon>
        <taxon>Haloarculaceae</taxon>
        <taxon>Haloarcula</taxon>
    </lineage>
</organism>
<keyword evidence="2" id="KW-0489">Methyltransferase</keyword>
<dbReference type="SUPFAM" id="SSF53335">
    <property type="entry name" value="S-adenosyl-L-methionine-dependent methyltransferases"/>
    <property type="match status" value="1"/>
</dbReference>
<name>A0AAW4PKV9_9EURY</name>
<dbReference type="Pfam" id="PF08241">
    <property type="entry name" value="Methyltransf_11"/>
    <property type="match status" value="1"/>
</dbReference>
<dbReference type="GO" id="GO:0008757">
    <property type="term" value="F:S-adenosylmethionine-dependent methyltransferase activity"/>
    <property type="evidence" value="ECO:0007669"/>
    <property type="project" value="InterPro"/>
</dbReference>
<dbReference type="InterPro" id="IPR013216">
    <property type="entry name" value="Methyltransf_11"/>
</dbReference>
<dbReference type="PANTHER" id="PTHR43591">
    <property type="entry name" value="METHYLTRANSFERASE"/>
    <property type="match status" value="1"/>
</dbReference>
<dbReference type="CDD" id="cd02440">
    <property type="entry name" value="AdoMet_MTases"/>
    <property type="match status" value="1"/>
</dbReference>
<dbReference type="InterPro" id="IPR029063">
    <property type="entry name" value="SAM-dependent_MTases_sf"/>
</dbReference>
<keyword evidence="2" id="KW-0808">Transferase</keyword>
<dbReference type="AlphaFoldDB" id="A0AAW4PKV9"/>
<proteinExistence type="predicted"/>
<dbReference type="GO" id="GO:0032259">
    <property type="term" value="P:methylation"/>
    <property type="evidence" value="ECO:0007669"/>
    <property type="project" value="UniProtKB-KW"/>
</dbReference>
<keyword evidence="3" id="KW-1185">Reference proteome</keyword>
<evidence type="ECO:0000313" key="2">
    <source>
        <dbReference type="EMBL" id="MBX0298342.1"/>
    </source>
</evidence>
<comment type="caution">
    <text evidence="2">The sequence shown here is derived from an EMBL/GenBank/DDBJ whole genome shotgun (WGS) entry which is preliminary data.</text>
</comment>
<sequence>MTAEELRDTQAAWDEVAAGFDEYATPLTLSFAEMALDRVDLGPGVRFLDVAAGSGALSIPAARLGTEVVATDISPAMVELLTARARDEELTDIEARVMDGHALEFEDDTFDVAASQNGVSLFPDMQRGLREMVRVTKPGGQVLVLAFGPPTEAEFLTFFMEAMQAAIPGFDGLPMDPPPLPFQAADAEKLRAQLADARLNDIRIDTETWDMEIQSAEHLWDMVVNSNPIAATLVADLTEEQIAEVQRILDTKLRDRSGGSGPAVLTNQMHIAVGTK</sequence>